<feature type="domain" description="SWIM-type" evidence="3">
    <location>
        <begin position="619"/>
        <end position="650"/>
    </location>
</feature>
<gene>
    <name evidence="4" type="ORF">LARSCL_LOCUS16827</name>
</gene>
<feature type="region of interest" description="Disordered" evidence="2">
    <location>
        <begin position="802"/>
        <end position="840"/>
    </location>
</feature>
<evidence type="ECO:0000259" key="3">
    <source>
        <dbReference type="PROSITE" id="PS50966"/>
    </source>
</evidence>
<keyword evidence="1" id="KW-0862">Zinc</keyword>
<evidence type="ECO:0000313" key="4">
    <source>
        <dbReference type="EMBL" id="CAL1291003.1"/>
    </source>
</evidence>
<comment type="caution">
    <text evidence="4">The sequence shown here is derived from an EMBL/GenBank/DDBJ whole genome shotgun (WGS) entry which is preliminary data.</text>
</comment>
<dbReference type="PROSITE" id="PS50966">
    <property type="entry name" value="ZF_SWIM"/>
    <property type="match status" value="1"/>
</dbReference>
<feature type="compositionally biased region" description="Low complexity" evidence="2">
    <location>
        <begin position="806"/>
        <end position="822"/>
    </location>
</feature>
<feature type="region of interest" description="Disordered" evidence="2">
    <location>
        <begin position="259"/>
        <end position="283"/>
    </location>
</feature>
<evidence type="ECO:0000313" key="5">
    <source>
        <dbReference type="Proteomes" id="UP001497382"/>
    </source>
</evidence>
<feature type="compositionally biased region" description="Pro residues" evidence="2">
    <location>
        <begin position="823"/>
        <end position="832"/>
    </location>
</feature>
<dbReference type="InterPro" id="IPR007527">
    <property type="entry name" value="Znf_SWIM"/>
</dbReference>
<dbReference type="AlphaFoldDB" id="A0AAV2B6Y0"/>
<evidence type="ECO:0000256" key="1">
    <source>
        <dbReference type="PROSITE-ProRule" id="PRU00325"/>
    </source>
</evidence>
<dbReference type="EMBL" id="CAXIEN010000273">
    <property type="protein sequence ID" value="CAL1291003.1"/>
    <property type="molecule type" value="Genomic_DNA"/>
</dbReference>
<sequence length="941" mass="106818">MSKITSCKFCNPEIDDFNILRSYLPEEYEYLVCSFSGDSSHFKTRLRTSGKNQNYAHKWLEDFQMYSKCTMRVERTYPHSGTKNVFKVDLRCQHNTRPRSDKVREKESCKNTDCPAKMGITIKRVVTERKSRSKDPHLPDCPTVIQMDFGHNHAILTPEILKHRSVLPDVKEKILTLFKLGHNPATALDMHKYDLLLEHGENFENICHDRALLPDHQFCYRLFYKIVRKHSGDIDSCPSLNSDKKPPVPLSSCENSSLLNLNPNDPMQESQDSSGNDKRSKKKRKLESIAVSFKEMPTQLEDVLCKFCESGGFAGMQIIGNQTVIALCTPLMHRVHKLVKHSGDMVFIDYYGEMDEPNSCRVLMLVTYSCIGAIPLGCLVTTSESASCIKAALELWKKILPDGCFYNKNEGPDIFFTNDNEAERQSLKSVFPKSHLLICLSHILQASWTFIWDRKNAIKKDHRSLLFSKIRMLLFSQTVDELEMNYAFVISDNLVKSYALFIDYLKHIYNHKHDWSLAYRRHLLPQAAVSSFFWESAMIVLKDPILSRTRSYNPLQIVDFLSRLDTYYERKLIDLANSRFDSVRLSRFLFIELPREAYTITQNSENEYEVHNDTKDTTYQIDIALGMCECRTGKSGAPCKHQLLVYRNFPIPVYDCIPPNTESEKNLLLHLATGHEVENEPSPDTLSKVVQSAMQDPCQTEIIIHELDSCGDNNFFLDDSGACETLNGSSGINHSSVLTQPNSSLSLQTSSLIQPSHVLEQHPNASLGAQDVVLSQHSLLNQLDHNDHSPLSLNHEINSQLNHHLPNINPSPITPNSIAQQTPQPPPPPPPCQTLSDPSPDVQSVLDLLNQICAKLKERTSIAPQIFKPALGTFLKNLDNLSADSSLEYALYSFGKFSKSATPLFKRKIVDNKLIGLQSTGTSGDLKKRRSPLKCSKIFKR</sequence>
<evidence type="ECO:0000256" key="2">
    <source>
        <dbReference type="SAM" id="MobiDB-lite"/>
    </source>
</evidence>
<feature type="compositionally biased region" description="Polar residues" evidence="2">
    <location>
        <begin position="265"/>
        <end position="274"/>
    </location>
</feature>
<dbReference type="Proteomes" id="UP001497382">
    <property type="component" value="Unassembled WGS sequence"/>
</dbReference>
<dbReference type="PANTHER" id="PTHR35385:SF2">
    <property type="entry name" value="PROTEIN B, PUTATIVE-RELATED"/>
    <property type="match status" value="1"/>
</dbReference>
<keyword evidence="1" id="KW-0863">Zinc-finger</keyword>
<proteinExistence type="predicted"/>
<keyword evidence="5" id="KW-1185">Reference proteome</keyword>
<dbReference type="GO" id="GO:0008270">
    <property type="term" value="F:zinc ion binding"/>
    <property type="evidence" value="ECO:0007669"/>
    <property type="project" value="UniProtKB-KW"/>
</dbReference>
<keyword evidence="1" id="KW-0479">Metal-binding</keyword>
<organism evidence="4 5">
    <name type="scientific">Larinioides sclopetarius</name>
    <dbReference type="NCBI Taxonomy" id="280406"/>
    <lineage>
        <taxon>Eukaryota</taxon>
        <taxon>Metazoa</taxon>
        <taxon>Ecdysozoa</taxon>
        <taxon>Arthropoda</taxon>
        <taxon>Chelicerata</taxon>
        <taxon>Arachnida</taxon>
        <taxon>Araneae</taxon>
        <taxon>Araneomorphae</taxon>
        <taxon>Entelegynae</taxon>
        <taxon>Araneoidea</taxon>
        <taxon>Araneidae</taxon>
        <taxon>Larinioides</taxon>
    </lineage>
</organism>
<accession>A0AAV2B6Y0</accession>
<reference evidence="4 5" key="1">
    <citation type="submission" date="2024-04" db="EMBL/GenBank/DDBJ databases">
        <authorList>
            <person name="Rising A."/>
            <person name="Reimegard J."/>
            <person name="Sonavane S."/>
            <person name="Akerstrom W."/>
            <person name="Nylinder S."/>
            <person name="Hedman E."/>
            <person name="Kallberg Y."/>
        </authorList>
    </citation>
    <scope>NUCLEOTIDE SEQUENCE [LARGE SCALE GENOMIC DNA]</scope>
</reference>
<dbReference type="PANTHER" id="PTHR35385">
    <property type="entry name" value="PROTEIN B, PUTATIVE-RELATED-RELATED"/>
    <property type="match status" value="1"/>
</dbReference>
<protein>
    <recommendedName>
        <fullName evidence="3">SWIM-type domain-containing protein</fullName>
    </recommendedName>
</protein>
<name>A0AAV2B6Y0_9ARAC</name>